<dbReference type="InterPro" id="IPR036928">
    <property type="entry name" value="AS_sf"/>
</dbReference>
<dbReference type="RefSeq" id="WP_043782051.1">
    <property type="nucleotide sequence ID" value="NZ_JMQI01000041.1"/>
</dbReference>
<sequence length="171" mass="17423">MPHDPSKVAIAATARWRARIVAAAAGAGISLTDPLAGVPGIRVLTCASGDLGVIVPRLTADPAPPRPAIGAHSDSIADRELRDAVADVAALLSLHGNVVLDLDAGGRRGRPPRTDVVVSAGVDRPPWTEPAVTLPVGRDRRGGPLTVALTAGPGFEQALLELARLVEADAA</sequence>
<evidence type="ECO:0000313" key="2">
    <source>
        <dbReference type="Proteomes" id="UP000027345"/>
    </source>
</evidence>
<gene>
    <name evidence="1" type="ORF">DV20_19240</name>
</gene>
<dbReference type="OrthoDB" id="3626226at2"/>
<comment type="caution">
    <text evidence="1">The sequence shown here is derived from an EMBL/GenBank/DDBJ whole genome shotgun (WGS) entry which is preliminary data.</text>
</comment>
<dbReference type="SUPFAM" id="SSF75304">
    <property type="entry name" value="Amidase signature (AS) enzymes"/>
    <property type="match status" value="1"/>
</dbReference>
<dbReference type="AlphaFoldDB" id="A0A066TZB3"/>
<dbReference type="Proteomes" id="UP000027345">
    <property type="component" value="Unassembled WGS sequence"/>
</dbReference>
<reference evidence="1 2" key="1">
    <citation type="submission" date="2014-05" db="EMBL/GenBank/DDBJ databases">
        <title>Draft genome sequence of Amycolatopsis rifamycinica DSM 46095.</title>
        <authorList>
            <person name="Lal R."/>
            <person name="Saxena A."/>
            <person name="Kumari R."/>
            <person name="Mukherjee U."/>
            <person name="Singh P."/>
            <person name="Sangwan N."/>
            <person name="Mahato N.K."/>
        </authorList>
    </citation>
    <scope>NUCLEOTIDE SEQUENCE [LARGE SCALE GENOMIC DNA]</scope>
    <source>
        <strain evidence="1 2">DSM 46095</strain>
    </source>
</reference>
<name>A0A066TZB3_9PSEU</name>
<organism evidence="1 2">
    <name type="scientific">Amycolatopsis rifamycinica</name>
    <dbReference type="NCBI Taxonomy" id="287986"/>
    <lineage>
        <taxon>Bacteria</taxon>
        <taxon>Bacillati</taxon>
        <taxon>Actinomycetota</taxon>
        <taxon>Actinomycetes</taxon>
        <taxon>Pseudonocardiales</taxon>
        <taxon>Pseudonocardiaceae</taxon>
        <taxon>Amycolatopsis</taxon>
    </lineage>
</organism>
<protein>
    <submittedName>
        <fullName evidence="1">Uncharacterized protein</fullName>
    </submittedName>
</protein>
<evidence type="ECO:0000313" key="1">
    <source>
        <dbReference type="EMBL" id="KDN20551.1"/>
    </source>
</evidence>
<proteinExistence type="predicted"/>
<keyword evidence="2" id="KW-1185">Reference proteome</keyword>
<accession>A0A066TZB3</accession>
<dbReference type="EMBL" id="JMQI01000041">
    <property type="protein sequence ID" value="KDN20551.1"/>
    <property type="molecule type" value="Genomic_DNA"/>
</dbReference>